<dbReference type="Pfam" id="PF01416">
    <property type="entry name" value="PseudoU_synth_1"/>
    <property type="match status" value="1"/>
</dbReference>
<feature type="domain" description="Pseudouridine synthase I TruA alpha/beta" evidence="8">
    <location>
        <begin position="131"/>
        <end position="227"/>
    </location>
</feature>
<evidence type="ECO:0000256" key="1">
    <source>
        <dbReference type="ARBA" id="ARBA00009375"/>
    </source>
</evidence>
<keyword evidence="2 4" id="KW-0819">tRNA processing</keyword>
<comment type="similarity">
    <text evidence="1 4 7">Belongs to the tRNA pseudouridine synthase TruA family.</text>
</comment>
<dbReference type="GO" id="GO:0003723">
    <property type="term" value="F:RNA binding"/>
    <property type="evidence" value="ECO:0007669"/>
    <property type="project" value="InterPro"/>
</dbReference>
<dbReference type="EC" id="5.4.99.12" evidence="4"/>
<comment type="catalytic activity">
    <reaction evidence="4 7">
        <text>uridine(38/39/40) in tRNA = pseudouridine(38/39/40) in tRNA</text>
        <dbReference type="Rhea" id="RHEA:22376"/>
        <dbReference type="Rhea" id="RHEA-COMP:10085"/>
        <dbReference type="Rhea" id="RHEA-COMP:10087"/>
        <dbReference type="ChEBI" id="CHEBI:65314"/>
        <dbReference type="ChEBI" id="CHEBI:65315"/>
        <dbReference type="EC" id="5.4.99.12"/>
    </reaction>
</comment>
<feature type="binding site" evidence="4 6">
    <location>
        <position position="110"/>
    </location>
    <ligand>
        <name>substrate</name>
    </ligand>
</feature>
<dbReference type="AlphaFoldDB" id="A0AAF0JL31"/>
<dbReference type="Proteomes" id="UP001218895">
    <property type="component" value="Chromosome"/>
</dbReference>
<gene>
    <name evidence="4 9" type="primary">truA</name>
    <name evidence="9" type="ORF">L1994_08610</name>
</gene>
<dbReference type="PIRSF" id="PIRSF001430">
    <property type="entry name" value="tRNA_psdUrid_synth"/>
    <property type="match status" value="1"/>
</dbReference>
<dbReference type="InterPro" id="IPR020097">
    <property type="entry name" value="PsdUridine_synth_TruA_a/b_dom"/>
</dbReference>
<evidence type="ECO:0000313" key="9">
    <source>
        <dbReference type="EMBL" id="WFN36204.1"/>
    </source>
</evidence>
<dbReference type="SUPFAM" id="SSF55120">
    <property type="entry name" value="Pseudouridine synthase"/>
    <property type="match status" value="1"/>
</dbReference>
<evidence type="ECO:0000256" key="6">
    <source>
        <dbReference type="PIRSR" id="PIRSR001430-2"/>
    </source>
</evidence>
<dbReference type="GeneID" id="79950454"/>
<accession>A0AAF0JL31</accession>
<dbReference type="EMBL" id="CP091092">
    <property type="protein sequence ID" value="WFN36204.1"/>
    <property type="molecule type" value="Genomic_DNA"/>
</dbReference>
<dbReference type="RefSeq" id="WP_278099043.1">
    <property type="nucleotide sequence ID" value="NZ_CP091092.1"/>
</dbReference>
<keyword evidence="3 4" id="KW-0413">Isomerase</keyword>
<evidence type="ECO:0000256" key="3">
    <source>
        <dbReference type="ARBA" id="ARBA00023235"/>
    </source>
</evidence>
<name>A0AAF0JL31_9EURY</name>
<dbReference type="GO" id="GO:0031119">
    <property type="term" value="P:tRNA pseudouridine synthesis"/>
    <property type="evidence" value="ECO:0007669"/>
    <property type="project" value="UniProtKB-UniRule"/>
</dbReference>
<sequence length="263" mass="29961">MRLAFEVSYIGTFFCGSQQQIGKRTVMGEILRCLSELNLFSDDSTPRVAISGRTDKGVSAKRQVIAFDTECPKRAVSAVNKKLPPDIRFTGWSEVSDDFNPRFSAKSRTYRYYFPDGISGIFYDADLMNDAASLFVGRHNFSSFSKPEGKNPNREILSSKIFCEDEFLIFEICGQSFLWNMVRCISFCLEKAGRGEMSADEIERALMNPSNRRFPAAPPEGLILWDVNCEIDFKPVNIHEKSIAFSNEWVALHSQLRKLNEIW</sequence>
<dbReference type="InterPro" id="IPR020095">
    <property type="entry name" value="PsdUridine_synth_TruA_C"/>
</dbReference>
<dbReference type="PANTHER" id="PTHR11142:SF0">
    <property type="entry name" value="TRNA PSEUDOURIDINE SYNTHASE-LIKE 1"/>
    <property type="match status" value="1"/>
</dbReference>
<organism evidence="9 10">
    <name type="scientific">Methanomicrobium antiquum</name>
    <dbReference type="NCBI Taxonomy" id="487686"/>
    <lineage>
        <taxon>Archaea</taxon>
        <taxon>Methanobacteriati</taxon>
        <taxon>Methanobacteriota</taxon>
        <taxon>Stenosarchaea group</taxon>
        <taxon>Methanomicrobia</taxon>
        <taxon>Methanomicrobiales</taxon>
        <taxon>Methanomicrobiaceae</taxon>
        <taxon>Methanomicrobium</taxon>
    </lineage>
</organism>
<dbReference type="CDD" id="cd02570">
    <property type="entry name" value="PseudoU_synth_EcTruA"/>
    <property type="match status" value="1"/>
</dbReference>
<dbReference type="Gene3D" id="3.30.70.660">
    <property type="entry name" value="Pseudouridine synthase I, catalytic domain, C-terminal subdomain"/>
    <property type="match status" value="1"/>
</dbReference>
<dbReference type="InterPro" id="IPR020103">
    <property type="entry name" value="PsdUridine_synth_cat_dom_sf"/>
</dbReference>
<comment type="function">
    <text evidence="4">Formation of pseudouridine at positions 38, 39 and 40 in the anticodon stem and loop of transfer RNAs.</text>
</comment>
<feature type="active site" description="Nucleophile" evidence="4 5">
    <location>
        <position position="55"/>
    </location>
</feature>
<evidence type="ECO:0000313" key="10">
    <source>
        <dbReference type="Proteomes" id="UP001218895"/>
    </source>
</evidence>
<dbReference type="PANTHER" id="PTHR11142">
    <property type="entry name" value="PSEUDOURIDYLATE SYNTHASE"/>
    <property type="match status" value="1"/>
</dbReference>
<proteinExistence type="inferred from homology"/>
<dbReference type="GO" id="GO:0160147">
    <property type="term" value="F:tRNA pseudouridine(38-40) synthase activity"/>
    <property type="evidence" value="ECO:0007669"/>
    <property type="project" value="UniProtKB-EC"/>
</dbReference>
<dbReference type="Gene3D" id="3.30.70.580">
    <property type="entry name" value="Pseudouridine synthase I, catalytic domain, N-terminal subdomain"/>
    <property type="match status" value="1"/>
</dbReference>
<dbReference type="InterPro" id="IPR001406">
    <property type="entry name" value="PsdUridine_synth_TruA"/>
</dbReference>
<evidence type="ECO:0000256" key="5">
    <source>
        <dbReference type="PIRSR" id="PIRSR001430-1"/>
    </source>
</evidence>
<keyword evidence="10" id="KW-1185">Reference proteome</keyword>
<protein>
    <recommendedName>
        <fullName evidence="4">tRNA pseudouridine synthase A</fullName>
        <ecNumber evidence="4">5.4.99.12</ecNumber>
    </recommendedName>
    <alternativeName>
        <fullName evidence="4">tRNA pseudouridine(38-40) synthase</fullName>
    </alternativeName>
    <alternativeName>
        <fullName evidence="4">tRNA pseudouridylate synthase I</fullName>
    </alternativeName>
    <alternativeName>
        <fullName evidence="4">tRNA-uridine isomerase I</fullName>
    </alternativeName>
</protein>
<dbReference type="NCBIfam" id="TIGR00071">
    <property type="entry name" value="hisT_truA"/>
    <property type="match status" value="1"/>
</dbReference>
<evidence type="ECO:0000256" key="7">
    <source>
        <dbReference type="RuleBase" id="RU003792"/>
    </source>
</evidence>
<reference evidence="9" key="1">
    <citation type="submission" date="2022-01" db="EMBL/GenBank/DDBJ databases">
        <title>Complete genome of Methanomicrobium antiquum DSM 21220.</title>
        <authorList>
            <person name="Chen S.-C."/>
            <person name="You Y.-T."/>
            <person name="Zhou Y.-Z."/>
            <person name="Lai M.-C."/>
        </authorList>
    </citation>
    <scope>NUCLEOTIDE SEQUENCE</scope>
    <source>
        <strain evidence="9">DSM 21220</strain>
    </source>
</reference>
<dbReference type="InterPro" id="IPR020094">
    <property type="entry name" value="TruA/RsuA/RluB/E/F_N"/>
</dbReference>
<dbReference type="KEGG" id="manq:L1994_08610"/>
<comment type="caution">
    <text evidence="4">Lacks conserved residue(s) required for the propagation of feature annotation.</text>
</comment>
<dbReference type="HAMAP" id="MF_00171">
    <property type="entry name" value="TruA"/>
    <property type="match status" value="1"/>
</dbReference>
<evidence type="ECO:0000256" key="2">
    <source>
        <dbReference type="ARBA" id="ARBA00022694"/>
    </source>
</evidence>
<evidence type="ECO:0000259" key="8">
    <source>
        <dbReference type="Pfam" id="PF01416"/>
    </source>
</evidence>
<evidence type="ECO:0000256" key="4">
    <source>
        <dbReference type="HAMAP-Rule" id="MF_00171"/>
    </source>
</evidence>